<gene>
    <name evidence="4" type="ORF">GCM10011322_38610</name>
</gene>
<dbReference type="SUPFAM" id="SSF102405">
    <property type="entry name" value="MCP/YpsA-like"/>
    <property type="match status" value="1"/>
</dbReference>
<dbReference type="GO" id="GO:0009294">
    <property type="term" value="P:DNA-mediated transformation"/>
    <property type="evidence" value="ECO:0007669"/>
    <property type="project" value="InterPro"/>
</dbReference>
<dbReference type="NCBIfam" id="TIGR00732">
    <property type="entry name" value="dprA"/>
    <property type="match status" value="1"/>
</dbReference>
<comment type="similarity">
    <text evidence="1">Belongs to the DprA/Smf family.</text>
</comment>
<dbReference type="AlphaFoldDB" id="A0A917QF87"/>
<evidence type="ECO:0000313" key="5">
    <source>
        <dbReference type="Proteomes" id="UP000600449"/>
    </source>
</evidence>
<dbReference type="Pfam" id="PF21102">
    <property type="entry name" value="DprA_N"/>
    <property type="match status" value="1"/>
</dbReference>
<reference evidence="4 5" key="1">
    <citation type="journal article" date="2014" name="Int. J. Syst. Evol. Microbiol.">
        <title>Complete genome sequence of Corynebacterium casei LMG S-19264T (=DSM 44701T), isolated from a smear-ripened cheese.</title>
        <authorList>
            <consortium name="US DOE Joint Genome Institute (JGI-PGF)"/>
            <person name="Walter F."/>
            <person name="Albersmeier A."/>
            <person name="Kalinowski J."/>
            <person name="Ruckert C."/>
        </authorList>
    </citation>
    <scope>NUCLEOTIDE SEQUENCE [LARGE SCALE GENOMIC DNA]</scope>
    <source>
        <strain evidence="4 5">CGMCC 1.9161</strain>
    </source>
</reference>
<dbReference type="Gene3D" id="3.40.50.450">
    <property type="match status" value="1"/>
</dbReference>
<feature type="domain" description="Smf/DprA SLOG" evidence="2">
    <location>
        <begin position="78"/>
        <end position="283"/>
    </location>
</feature>
<comment type="caution">
    <text evidence="4">The sequence shown here is derived from an EMBL/GenBank/DDBJ whole genome shotgun (WGS) entry which is preliminary data.</text>
</comment>
<dbReference type="InterPro" id="IPR041614">
    <property type="entry name" value="DprA_WH"/>
</dbReference>
<dbReference type="EMBL" id="BMMF01000013">
    <property type="protein sequence ID" value="GGK47887.1"/>
    <property type="molecule type" value="Genomic_DNA"/>
</dbReference>
<sequence length="409" mass="42502">MTTPFSDAQLFDWLRLIRSENVGPRTFRALVNQYGGAKAALEALPGLARKSGRAALRIASVAEVEREMETARAAGARFVASGEPAYPKALRAIDTAPPVLCLKGDAEALAAPCVAIVGSRNASAAGLTFAGRLARELADAGFGIVSGLARGVDTAAHRTAPASTVAVLAGGLGRVYPSENVPLLERIVDEGGAVLSEMPFSWEPKARDFPRRNRIVSGLSLGTVVVEAARRSGSLITARFANEQGRLVFGVPGSPLDPRAEGANGLIREGAILCASADHVISALMPLVDRNWIESLEAQEVTGDIVAEALWDELDWLDFGVPLPPPPSAPLVGVDLEEPLREGDGAAGAASSADPQALLLDLLGPAPVGIDDLARQAGLPAATVARLLTELELTGRLERHGGNAVSLAP</sequence>
<dbReference type="Gene3D" id="1.10.10.10">
    <property type="entry name" value="Winged helix-like DNA-binding domain superfamily/Winged helix DNA-binding domain"/>
    <property type="match status" value="1"/>
</dbReference>
<dbReference type="Pfam" id="PF02481">
    <property type="entry name" value="DNA_processg_A"/>
    <property type="match status" value="1"/>
</dbReference>
<protein>
    <submittedName>
        <fullName evidence="4">DNA processing protein DprA</fullName>
    </submittedName>
</protein>
<dbReference type="InterPro" id="IPR003488">
    <property type="entry name" value="DprA"/>
</dbReference>
<dbReference type="RefSeq" id="WP_188914901.1">
    <property type="nucleotide sequence ID" value="NZ_BMMF01000013.1"/>
</dbReference>
<dbReference type="PANTHER" id="PTHR43022">
    <property type="entry name" value="PROTEIN SMF"/>
    <property type="match status" value="1"/>
</dbReference>
<dbReference type="PANTHER" id="PTHR43022:SF1">
    <property type="entry name" value="PROTEIN SMF"/>
    <property type="match status" value="1"/>
</dbReference>
<dbReference type="InterPro" id="IPR036390">
    <property type="entry name" value="WH_DNA-bd_sf"/>
</dbReference>
<keyword evidence="5" id="KW-1185">Reference proteome</keyword>
<dbReference type="SUPFAM" id="SSF46785">
    <property type="entry name" value="Winged helix' DNA-binding domain"/>
    <property type="match status" value="1"/>
</dbReference>
<name>A0A917QF87_9HYPH</name>
<feature type="domain" description="DprA winged helix" evidence="3">
    <location>
        <begin position="348"/>
        <end position="403"/>
    </location>
</feature>
<evidence type="ECO:0000313" key="4">
    <source>
        <dbReference type="EMBL" id="GGK47887.1"/>
    </source>
</evidence>
<evidence type="ECO:0000256" key="1">
    <source>
        <dbReference type="ARBA" id="ARBA00006525"/>
    </source>
</evidence>
<evidence type="ECO:0000259" key="3">
    <source>
        <dbReference type="Pfam" id="PF17782"/>
    </source>
</evidence>
<accession>A0A917QF87</accession>
<evidence type="ECO:0000259" key="2">
    <source>
        <dbReference type="Pfam" id="PF02481"/>
    </source>
</evidence>
<proteinExistence type="inferred from homology"/>
<organism evidence="4 5">
    <name type="scientific">Salinarimonas ramus</name>
    <dbReference type="NCBI Taxonomy" id="690164"/>
    <lineage>
        <taxon>Bacteria</taxon>
        <taxon>Pseudomonadati</taxon>
        <taxon>Pseudomonadota</taxon>
        <taxon>Alphaproteobacteria</taxon>
        <taxon>Hyphomicrobiales</taxon>
        <taxon>Salinarimonadaceae</taxon>
        <taxon>Salinarimonas</taxon>
    </lineage>
</organism>
<dbReference type="Proteomes" id="UP000600449">
    <property type="component" value="Unassembled WGS sequence"/>
</dbReference>
<dbReference type="InterPro" id="IPR036388">
    <property type="entry name" value="WH-like_DNA-bd_sf"/>
</dbReference>
<dbReference type="InterPro" id="IPR057666">
    <property type="entry name" value="DrpA_SLOG"/>
</dbReference>
<dbReference type="Pfam" id="PF17782">
    <property type="entry name" value="WHD_DprA"/>
    <property type="match status" value="1"/>
</dbReference>